<evidence type="ECO:0000313" key="1">
    <source>
        <dbReference type="EMBL" id="KAE9047366.1"/>
    </source>
</evidence>
<dbReference type="Proteomes" id="UP000429607">
    <property type="component" value="Unassembled WGS sequence"/>
</dbReference>
<sequence>MKKPRKAKRCAKAARRMLNVVAVATVTAKQAEGNPHSVEELESTREAARTTRFNETLKRNAAIQQLPQLQNEGKLIQDKVQLKVRTLRLTKTVVYHKLQPQDMLLRIY</sequence>
<dbReference type="EMBL" id="QXFU01000029">
    <property type="protein sequence ID" value="KAE9047366.1"/>
    <property type="molecule type" value="Genomic_DNA"/>
</dbReference>
<dbReference type="AlphaFoldDB" id="A0A6A3P1Y2"/>
<dbReference type="EMBL" id="QXFV01000025">
    <property type="protein sequence ID" value="KAE9052030.1"/>
    <property type="molecule type" value="Genomic_DNA"/>
</dbReference>
<protein>
    <submittedName>
        <fullName evidence="2">Uncharacterized protein</fullName>
    </submittedName>
</protein>
<proteinExistence type="predicted"/>
<dbReference type="Proteomes" id="UP000435112">
    <property type="component" value="Unassembled WGS sequence"/>
</dbReference>
<evidence type="ECO:0000313" key="4">
    <source>
        <dbReference type="Proteomes" id="UP000435112"/>
    </source>
</evidence>
<name>A0A6A3P1Y2_9STRA</name>
<gene>
    <name evidence="2" type="ORF">PR001_g906</name>
    <name evidence="1" type="ORF">PR002_g1080</name>
</gene>
<organism evidence="2 3">
    <name type="scientific">Phytophthora rubi</name>
    <dbReference type="NCBI Taxonomy" id="129364"/>
    <lineage>
        <taxon>Eukaryota</taxon>
        <taxon>Sar</taxon>
        <taxon>Stramenopiles</taxon>
        <taxon>Oomycota</taxon>
        <taxon>Peronosporomycetes</taxon>
        <taxon>Peronosporales</taxon>
        <taxon>Peronosporaceae</taxon>
        <taxon>Phytophthora</taxon>
    </lineage>
</organism>
<evidence type="ECO:0000313" key="2">
    <source>
        <dbReference type="EMBL" id="KAE9052030.1"/>
    </source>
</evidence>
<reference evidence="3 4" key="1">
    <citation type="submission" date="2018-09" db="EMBL/GenBank/DDBJ databases">
        <title>Genomic investigation of the strawberry pathogen Phytophthora fragariae indicates pathogenicity is determined by transcriptional variation in three key races.</title>
        <authorList>
            <person name="Adams T.M."/>
            <person name="Armitage A.D."/>
            <person name="Sobczyk M.K."/>
            <person name="Bates H.J."/>
            <person name="Dunwell J.M."/>
            <person name="Nellist C.F."/>
            <person name="Harrison R.J."/>
        </authorList>
    </citation>
    <scope>NUCLEOTIDE SEQUENCE [LARGE SCALE GENOMIC DNA]</scope>
    <source>
        <strain evidence="2 3">SCRP249</strain>
        <strain evidence="1 4">SCRP324</strain>
    </source>
</reference>
<accession>A0A6A3P1Y2</accession>
<evidence type="ECO:0000313" key="3">
    <source>
        <dbReference type="Proteomes" id="UP000429607"/>
    </source>
</evidence>
<comment type="caution">
    <text evidence="2">The sequence shown here is derived from an EMBL/GenBank/DDBJ whole genome shotgun (WGS) entry which is preliminary data.</text>
</comment>